<gene>
    <name evidence="4" type="ORF">EZS28_000245</name>
</gene>
<dbReference type="Pfam" id="PF14538">
    <property type="entry name" value="Raptor_N"/>
    <property type="match status" value="1"/>
</dbReference>
<dbReference type="Proteomes" id="UP000324800">
    <property type="component" value="Unassembled WGS sequence"/>
</dbReference>
<dbReference type="InterPro" id="IPR016024">
    <property type="entry name" value="ARM-type_fold"/>
</dbReference>
<dbReference type="GO" id="GO:0009267">
    <property type="term" value="P:cellular response to starvation"/>
    <property type="evidence" value="ECO:0007669"/>
    <property type="project" value="TreeGrafter"/>
</dbReference>
<evidence type="ECO:0000256" key="2">
    <source>
        <dbReference type="ARBA" id="ARBA00022737"/>
    </source>
</evidence>
<comment type="caution">
    <text evidence="4">The sequence shown here is derived from an EMBL/GenBank/DDBJ whole genome shotgun (WGS) entry which is preliminary data.</text>
</comment>
<feature type="domain" description="Raptor N-terminal CASPase-like" evidence="3">
    <location>
        <begin position="73"/>
        <end position="207"/>
    </location>
</feature>
<keyword evidence="1" id="KW-0853">WD repeat</keyword>
<dbReference type="SUPFAM" id="SSF48371">
    <property type="entry name" value="ARM repeat"/>
    <property type="match status" value="1"/>
</dbReference>
<dbReference type="EMBL" id="SNRW01000018">
    <property type="protein sequence ID" value="KAA6404225.1"/>
    <property type="molecule type" value="Genomic_DNA"/>
</dbReference>
<dbReference type="InterPro" id="IPR029347">
    <property type="entry name" value="Raptor_N"/>
</dbReference>
<dbReference type="PANTHER" id="PTHR12848:SF16">
    <property type="entry name" value="REGULATORY-ASSOCIATED PROTEIN OF MTOR"/>
    <property type="match status" value="1"/>
</dbReference>
<evidence type="ECO:0000259" key="3">
    <source>
        <dbReference type="SMART" id="SM01302"/>
    </source>
</evidence>
<dbReference type="GO" id="GO:0005737">
    <property type="term" value="C:cytoplasm"/>
    <property type="evidence" value="ECO:0007669"/>
    <property type="project" value="TreeGrafter"/>
</dbReference>
<accession>A0A5J4XCH5</accession>
<dbReference type="GO" id="GO:0031931">
    <property type="term" value="C:TORC1 complex"/>
    <property type="evidence" value="ECO:0007669"/>
    <property type="project" value="InterPro"/>
</dbReference>
<reference evidence="4 5" key="1">
    <citation type="submission" date="2019-03" db="EMBL/GenBank/DDBJ databases">
        <title>Single cell metagenomics reveals metabolic interactions within the superorganism composed of flagellate Streblomastix strix and complex community of Bacteroidetes bacteria on its surface.</title>
        <authorList>
            <person name="Treitli S.C."/>
            <person name="Kolisko M."/>
            <person name="Husnik F."/>
            <person name="Keeling P."/>
            <person name="Hampl V."/>
        </authorList>
    </citation>
    <scope>NUCLEOTIDE SEQUENCE [LARGE SCALE GENOMIC DNA]</scope>
    <source>
        <strain evidence="4">ST1C</strain>
    </source>
</reference>
<dbReference type="GO" id="GO:0010506">
    <property type="term" value="P:regulation of autophagy"/>
    <property type="evidence" value="ECO:0007669"/>
    <property type="project" value="TreeGrafter"/>
</dbReference>
<dbReference type="Pfam" id="PF02985">
    <property type="entry name" value="HEAT"/>
    <property type="match status" value="1"/>
</dbReference>
<dbReference type="Gene3D" id="1.25.10.10">
    <property type="entry name" value="Leucine-rich Repeat Variant"/>
    <property type="match status" value="1"/>
</dbReference>
<dbReference type="InterPro" id="IPR004083">
    <property type="entry name" value="Raptor"/>
</dbReference>
<proteinExistence type="predicted"/>
<evidence type="ECO:0000256" key="1">
    <source>
        <dbReference type="ARBA" id="ARBA00022574"/>
    </source>
</evidence>
<name>A0A5J4XCH5_9EUKA</name>
<dbReference type="PANTHER" id="PTHR12848">
    <property type="entry name" value="REGULATORY-ASSOCIATED PROTEIN OF MTOR"/>
    <property type="match status" value="1"/>
</dbReference>
<dbReference type="GO" id="GO:0031929">
    <property type="term" value="P:TOR signaling"/>
    <property type="evidence" value="ECO:0007669"/>
    <property type="project" value="InterPro"/>
</dbReference>
<dbReference type="SMART" id="SM01302">
    <property type="entry name" value="Raptor_N"/>
    <property type="match status" value="1"/>
</dbReference>
<protein>
    <submittedName>
        <fullName evidence="4">Putative Regulatory-associated protein of TOR 1</fullName>
    </submittedName>
</protein>
<dbReference type="PRINTS" id="PR01547">
    <property type="entry name" value="YEAST176DUF"/>
</dbReference>
<dbReference type="InterPro" id="IPR000357">
    <property type="entry name" value="HEAT"/>
</dbReference>
<organism evidence="4 5">
    <name type="scientific">Streblomastix strix</name>
    <dbReference type="NCBI Taxonomy" id="222440"/>
    <lineage>
        <taxon>Eukaryota</taxon>
        <taxon>Metamonada</taxon>
        <taxon>Preaxostyla</taxon>
        <taxon>Oxymonadida</taxon>
        <taxon>Streblomastigidae</taxon>
        <taxon>Streblomastix</taxon>
    </lineage>
</organism>
<dbReference type="GO" id="GO:0030674">
    <property type="term" value="F:protein-macromolecule adaptor activity"/>
    <property type="evidence" value="ECO:0007669"/>
    <property type="project" value="TreeGrafter"/>
</dbReference>
<dbReference type="InterPro" id="IPR011989">
    <property type="entry name" value="ARM-like"/>
</dbReference>
<dbReference type="GO" id="GO:0071230">
    <property type="term" value="P:cellular response to amino acid stimulus"/>
    <property type="evidence" value="ECO:0007669"/>
    <property type="project" value="TreeGrafter"/>
</dbReference>
<dbReference type="AlphaFoldDB" id="A0A5J4XCH5"/>
<dbReference type="OrthoDB" id="10262360at2759"/>
<evidence type="ECO:0000313" key="4">
    <source>
        <dbReference type="EMBL" id="KAA6404225.1"/>
    </source>
</evidence>
<evidence type="ECO:0000313" key="5">
    <source>
        <dbReference type="Proteomes" id="UP000324800"/>
    </source>
</evidence>
<dbReference type="GO" id="GO:0030307">
    <property type="term" value="P:positive regulation of cell growth"/>
    <property type="evidence" value="ECO:0007669"/>
    <property type="project" value="TreeGrafter"/>
</dbReference>
<keyword evidence="2" id="KW-0677">Repeat</keyword>
<sequence length="827" mass="94206">MHEPKKTAVELRESDTDDGRKVEIIGHQLYVIQSNGVRSYDNKLIIDLLPDQHYDVHQSNPALENYDLIITAGSMTVQRTRFLCSLRHERSGNPQQAEQIEMPKIIQTNTTHIVIAICLGKDITPPGTLPLKHKCAHKECWLENHRVFFHYNGRGVIQPYPQYFYVFDERHTNYTPITLKDLSSRLQTPSVYIFDCSNAGDMISMDSPLCIDGNVVLAACSARETLPQNGDVPFDIFTSCLTTPVVMAALWFIRRTRNFSMQHTEALLEQLRNEQERKMSIAYNLNWILTTITDTIAYNSFPKQIFLGLFRDDNLLANTMRHFMLAQRVLRLWGCNPVSFPPLPPTHSHPLWNTFDLALDVALKKMSRQKQFQPQMQMQMQMQLSPYSSPDLQYKQILFPMSPKGIQPKLNPLLVLSPSPSLQNQQFISLVSSNILPPISLSDKFNQIESQQQDKSLYQLSINQHNDELKQQQQQEMSIIDYKSGLAQSTTSTQHFIDQEDGEDELQFFYEHFNSFEEWLRLGPLEGSPPVYLPIVLHGLQNRQLRSKCVQLLEQFIALGERALRQAMHAGALLMCLRLFSTKGDIHYHIPSIWARILAQAPFLADQIVANDLFFLSSTLNEEAVPALRASSAFVLSRILSVMKHIRRGYIMKDTFLELIRSPDRHLRACALLCIAQQASKSSVECNAAVHLPNFSLIFQALKDPCVEVRAAAVNCLSCFGNVVNGDPSTSKDLHTLPQVEMLVPEKLLDCISDGSVLVRREVLAALQNYIISHYQAALNFYGLDMLLAQLDANTSPFQSFTFTQAWTFTQGSLIIFIKKIIPFKFI</sequence>